<keyword evidence="1" id="KW-0472">Membrane</keyword>
<gene>
    <name evidence="3" type="ORF">CALK_1680</name>
</gene>
<proteinExistence type="predicted"/>
<feature type="transmembrane region" description="Helical" evidence="1">
    <location>
        <begin position="607"/>
        <end position="627"/>
    </location>
</feature>
<dbReference type="AlphaFoldDB" id="U7D7C3"/>
<dbReference type="Gene3D" id="1.25.40.10">
    <property type="entry name" value="Tetratricopeptide repeat domain"/>
    <property type="match status" value="1"/>
</dbReference>
<keyword evidence="2" id="KW-0732">Signal</keyword>
<feature type="transmembrane region" description="Helical" evidence="1">
    <location>
        <begin position="639"/>
        <end position="661"/>
    </location>
</feature>
<dbReference type="Proteomes" id="UP000017148">
    <property type="component" value="Unassembled WGS sequence"/>
</dbReference>
<organism evidence="3 4">
    <name type="scientific">Chitinivibrio alkaliphilus ACht1</name>
    <dbReference type="NCBI Taxonomy" id="1313304"/>
    <lineage>
        <taxon>Bacteria</taxon>
        <taxon>Pseudomonadati</taxon>
        <taxon>Fibrobacterota</taxon>
        <taxon>Chitinivibrionia</taxon>
        <taxon>Chitinivibrionales</taxon>
        <taxon>Chitinivibrionaceae</taxon>
        <taxon>Chitinivibrio</taxon>
    </lineage>
</organism>
<protein>
    <submittedName>
        <fullName evidence="3">Uncharacterized protein</fullName>
    </submittedName>
</protein>
<keyword evidence="4" id="KW-1185">Reference proteome</keyword>
<sequence length="699" mass="80517">MITKYCTIFFLFGWTLSVTASTLQGDSFRTHLAQRNSILTEIFHHSTPAKEQISPETTTQFEQQAGDSLSYYVSFLKGLAQPPGETKALFEKAKSRAMSNPTHLWSLFTSFERYNISDHAEDVLDSLYKIQISSGSIATPLVEHLFINLSRHAFSQENYDDAERYLSYAERFSTSPCLYERNRIFLPHATTPFLTTLFSFKNCFTASLGTWHGQLSFISALVSFLSTLIHTAVYVLLFVLLIRYYSVILHKLSCLYPRQIPYYLRITYVVLPLLCLLIFFSYPLFFATALFIIIFAEEKKDHYFALALVVGLMSMPLLRTVNADRTYLESPEAPHALYIRSLEENTDSLFRKTVYETLENDTYSQLHRALLYTSLSLSYAREEDFSRAAYYSDLAVRRKANCKPSRITAGPMHLLAGDIDAGLSFLEEAQEQYPQSAAANYNYSRGLLEYRNERYSGEYFRRAAQIDGDIIGRFTDENTRYFGKQWPPLRRYILGEFSPHYLWKNIGSLLAGRQHRTSLVWGYQFFHISLLPTLIILVIATLWAVVYKISHGNKRSSVGACSLCGRKTCRKCREGEYCLECKKSLGAISNSSLVESMKIKISLHKRFMNRMTGIIMNLLVPGSKVFFLRDTQSKNLFPFFMTIVVYTLYATILSTQFTLYFQRDTLVKLICMAVLSLYNIFFLVQFFHNLKHEITTGRK</sequence>
<dbReference type="STRING" id="1313304.CALK_1680"/>
<feature type="transmembrane region" description="Helical" evidence="1">
    <location>
        <begin position="525"/>
        <end position="546"/>
    </location>
</feature>
<evidence type="ECO:0000313" key="4">
    <source>
        <dbReference type="Proteomes" id="UP000017148"/>
    </source>
</evidence>
<keyword evidence="1" id="KW-0812">Transmembrane</keyword>
<evidence type="ECO:0000313" key="3">
    <source>
        <dbReference type="EMBL" id="ERP31476.1"/>
    </source>
</evidence>
<feature type="transmembrane region" description="Helical" evidence="1">
    <location>
        <begin position="266"/>
        <end position="296"/>
    </location>
</feature>
<keyword evidence="1" id="KW-1133">Transmembrane helix</keyword>
<feature type="signal peptide" evidence="2">
    <location>
        <begin position="1"/>
        <end position="20"/>
    </location>
</feature>
<comment type="caution">
    <text evidence="3">The sequence shown here is derived from an EMBL/GenBank/DDBJ whole genome shotgun (WGS) entry which is preliminary data.</text>
</comment>
<feature type="chain" id="PRO_5004681722" evidence="2">
    <location>
        <begin position="21"/>
        <end position="699"/>
    </location>
</feature>
<dbReference type="EMBL" id="ASJR01000013">
    <property type="protein sequence ID" value="ERP31476.1"/>
    <property type="molecule type" value="Genomic_DNA"/>
</dbReference>
<dbReference type="SUPFAM" id="SSF48452">
    <property type="entry name" value="TPR-like"/>
    <property type="match status" value="1"/>
</dbReference>
<feature type="transmembrane region" description="Helical" evidence="1">
    <location>
        <begin position="667"/>
        <end position="690"/>
    </location>
</feature>
<evidence type="ECO:0000256" key="2">
    <source>
        <dbReference type="SAM" id="SignalP"/>
    </source>
</evidence>
<accession>U7D7C3</accession>
<feature type="transmembrane region" description="Helical" evidence="1">
    <location>
        <begin position="217"/>
        <end position="245"/>
    </location>
</feature>
<name>U7D7C3_9BACT</name>
<evidence type="ECO:0000256" key="1">
    <source>
        <dbReference type="SAM" id="Phobius"/>
    </source>
</evidence>
<dbReference type="InterPro" id="IPR011990">
    <property type="entry name" value="TPR-like_helical_dom_sf"/>
</dbReference>
<reference evidence="3 4" key="1">
    <citation type="journal article" date="2013" name="Environ. Microbiol.">
        <title>Genome analysis of Chitinivibrio alkaliphilus gen. nov., sp. nov., a novel extremely haloalkaliphilic anaerobic chitinolytic bacterium from the candidate phylum Termite Group 3.</title>
        <authorList>
            <person name="Sorokin D.Y."/>
            <person name="Gumerov V.M."/>
            <person name="Rakitin A.L."/>
            <person name="Beletsky A.V."/>
            <person name="Damste J.S."/>
            <person name="Muyzer G."/>
            <person name="Mardanov A.V."/>
            <person name="Ravin N.V."/>
        </authorList>
    </citation>
    <scope>NUCLEOTIDE SEQUENCE [LARGE SCALE GENOMIC DNA]</scope>
    <source>
        <strain evidence="3 4">ACht1</strain>
    </source>
</reference>